<dbReference type="PANTHER" id="PTHR10245:SF15">
    <property type="entry name" value="ENDOTHELIAL DIFFERENTIATION-RELATED FACTOR 1"/>
    <property type="match status" value="1"/>
</dbReference>
<protein>
    <recommendedName>
        <fullName evidence="2">Multiprotein bridging factor 1 N-terminal domain-containing protein</fullName>
    </recommendedName>
</protein>
<dbReference type="GO" id="GO:0003677">
    <property type="term" value="F:DNA binding"/>
    <property type="evidence" value="ECO:0007669"/>
    <property type="project" value="UniProtKB-KW"/>
</dbReference>
<dbReference type="HOGENOM" id="CLU_112609_1_1_1"/>
<dbReference type="AlphaFoldDB" id="W1P7L7"/>
<dbReference type="OMA" id="MITQDWE"/>
<dbReference type="PANTHER" id="PTHR10245">
    <property type="entry name" value="ENDOTHELIAL DIFFERENTIATION-RELATED FACTOR 1 MULTIPROTEIN BRIDGING FACTOR 1"/>
    <property type="match status" value="1"/>
</dbReference>
<evidence type="ECO:0000259" key="2">
    <source>
        <dbReference type="Pfam" id="PF08523"/>
    </source>
</evidence>
<evidence type="ECO:0000313" key="4">
    <source>
        <dbReference type="Proteomes" id="UP000017836"/>
    </source>
</evidence>
<evidence type="ECO:0000313" key="3">
    <source>
        <dbReference type="EMBL" id="ERN03918.1"/>
    </source>
</evidence>
<dbReference type="STRING" id="13333.W1P7L7"/>
<keyword evidence="4" id="KW-1185">Reference proteome</keyword>
<dbReference type="Gramene" id="ERN03918">
    <property type="protein sequence ID" value="ERN03918"/>
    <property type="gene ID" value="AMTR_s00078p00191480"/>
</dbReference>
<dbReference type="eggNOG" id="KOG3398">
    <property type="taxonomic scope" value="Eukaryota"/>
</dbReference>
<accession>W1P7L7</accession>
<evidence type="ECO:0000256" key="1">
    <source>
        <dbReference type="ARBA" id="ARBA00023125"/>
    </source>
</evidence>
<keyword evidence="1" id="KW-0238">DNA-binding</keyword>
<dbReference type="InterPro" id="IPR013729">
    <property type="entry name" value="MBF1_N"/>
</dbReference>
<dbReference type="Proteomes" id="UP000017836">
    <property type="component" value="Unassembled WGS sequence"/>
</dbReference>
<dbReference type="EMBL" id="KI394330">
    <property type="protein sequence ID" value="ERN03918.1"/>
    <property type="molecule type" value="Genomic_DNA"/>
</dbReference>
<organism evidence="3 4">
    <name type="scientific">Amborella trichopoda</name>
    <dbReference type="NCBI Taxonomy" id="13333"/>
    <lineage>
        <taxon>Eukaryota</taxon>
        <taxon>Viridiplantae</taxon>
        <taxon>Streptophyta</taxon>
        <taxon>Embryophyta</taxon>
        <taxon>Tracheophyta</taxon>
        <taxon>Spermatophyta</taxon>
        <taxon>Magnoliopsida</taxon>
        <taxon>Amborellales</taxon>
        <taxon>Amborellaceae</taxon>
        <taxon>Amborella</taxon>
    </lineage>
</organism>
<feature type="domain" description="Multiprotein bridging factor 1 N-terminal" evidence="2">
    <location>
        <begin position="11"/>
        <end position="81"/>
    </location>
</feature>
<sequence>MPNRHPGMITQDWEPVTIHKTKQKASELKDPKAVNAAMRAGAQVQSVKKFDAGSNKKGTNALPVNTRKLDEETEPAALERVKVEVRAQIQKARMDKKMSCSGI</sequence>
<dbReference type="Pfam" id="PF08523">
    <property type="entry name" value="MBF1"/>
    <property type="match status" value="1"/>
</dbReference>
<reference evidence="4" key="1">
    <citation type="journal article" date="2013" name="Science">
        <title>The Amborella genome and the evolution of flowering plants.</title>
        <authorList>
            <consortium name="Amborella Genome Project"/>
        </authorList>
    </citation>
    <scope>NUCLEOTIDE SEQUENCE [LARGE SCALE GENOMIC DNA]</scope>
</reference>
<proteinExistence type="predicted"/>
<name>W1P7L7_AMBTC</name>
<gene>
    <name evidence="3" type="ORF">AMTR_s00078p00191480</name>
</gene>